<evidence type="ECO:0000259" key="5">
    <source>
        <dbReference type="Pfam" id="PF15469"/>
    </source>
</evidence>
<evidence type="ECO:0000313" key="6">
    <source>
        <dbReference type="EMBL" id="AET39284.1"/>
    </source>
</evidence>
<dbReference type="GO" id="GO:0006893">
    <property type="term" value="P:Golgi to plasma membrane transport"/>
    <property type="evidence" value="ECO:0007669"/>
    <property type="project" value="UniProtKB-UniRule"/>
</dbReference>
<evidence type="ECO:0000256" key="4">
    <source>
        <dbReference type="RuleBase" id="RU365069"/>
    </source>
</evidence>
<proteinExistence type="inferred from homology"/>
<dbReference type="HOGENOM" id="CLU_339546_0_0_1"/>
<dbReference type="GO" id="GO:0000131">
    <property type="term" value="C:incipient cellular bud site"/>
    <property type="evidence" value="ECO:0007669"/>
    <property type="project" value="EnsemblFungi"/>
</dbReference>
<evidence type="ECO:0000256" key="3">
    <source>
        <dbReference type="ARBA" id="ARBA00022483"/>
    </source>
</evidence>
<dbReference type="PANTHER" id="PTHR13043:SF1">
    <property type="entry name" value="EXOCYST COMPLEX COMPONENT 2"/>
    <property type="match status" value="1"/>
</dbReference>
<dbReference type="Proteomes" id="UP000006790">
    <property type="component" value="Chromosome 4"/>
</dbReference>
<dbReference type="OMA" id="MSAKWKS"/>
<comment type="subunit">
    <text evidence="4">Component of the exocyst complex.</text>
</comment>
<dbReference type="OrthoDB" id="26242at2759"/>
<protein>
    <recommendedName>
        <fullName evidence="4">Exocyst complex component SEC5</fullName>
    </recommendedName>
</protein>
<dbReference type="GeneID" id="11472468"/>
<feature type="domain" description="Exocyst complex component EXOC2/Sec5 N-terminal" evidence="5">
    <location>
        <begin position="54"/>
        <end position="856"/>
    </location>
</feature>
<dbReference type="InterPro" id="IPR029175">
    <property type="entry name" value="EXOC2/Sec5"/>
</dbReference>
<dbReference type="GO" id="GO:0005934">
    <property type="term" value="C:cellular bud tip"/>
    <property type="evidence" value="ECO:0007669"/>
    <property type="project" value="EnsemblFungi"/>
</dbReference>
<dbReference type="EMBL" id="CP002500">
    <property type="protein sequence ID" value="AET39284.1"/>
    <property type="molecule type" value="Genomic_DNA"/>
</dbReference>
<reference evidence="7" key="1">
    <citation type="journal article" date="2012" name="G3 (Bethesda)">
        <title>Pichia sorbitophila, an interspecies yeast hybrid reveals early steps of genome resolution following polyploidization.</title>
        <authorList>
            <person name="Leh Louis V."/>
            <person name="Despons L."/>
            <person name="Friedrich A."/>
            <person name="Martin T."/>
            <person name="Durrens P."/>
            <person name="Casaregola S."/>
            <person name="Neuveglise C."/>
            <person name="Fairhead C."/>
            <person name="Marck C."/>
            <person name="Cruz J.A."/>
            <person name="Straub M.L."/>
            <person name="Kugler V."/>
            <person name="Sacerdot C."/>
            <person name="Uzunov Z."/>
            <person name="Thierry A."/>
            <person name="Weiss S."/>
            <person name="Bleykasten C."/>
            <person name="De Montigny J."/>
            <person name="Jacques N."/>
            <person name="Jung P."/>
            <person name="Lemaire M."/>
            <person name="Mallet S."/>
            <person name="Morel G."/>
            <person name="Richard G.F."/>
            <person name="Sarkar A."/>
            <person name="Savel G."/>
            <person name="Schacherer J."/>
            <person name="Seret M.L."/>
            <person name="Talla E."/>
            <person name="Samson G."/>
            <person name="Jubin C."/>
            <person name="Poulain J."/>
            <person name="Vacherie B."/>
            <person name="Barbe V."/>
            <person name="Pelletier E."/>
            <person name="Sherman D.J."/>
            <person name="Westhof E."/>
            <person name="Weissenbach J."/>
            <person name="Baret P.V."/>
            <person name="Wincker P."/>
            <person name="Gaillardin C."/>
            <person name="Dujon B."/>
            <person name="Souciet J.L."/>
        </authorList>
    </citation>
    <scope>NUCLEOTIDE SEQUENCE [LARGE SCALE GENOMIC DNA]</scope>
    <source>
        <strain evidence="7">CBS 270.75 / DBVPG 7215 / KCTC 17166 / NRRL Y-17582</strain>
    </source>
</reference>
<dbReference type="KEGG" id="erc:Ecym_4217"/>
<comment type="similarity">
    <text evidence="1 4">Belongs to the SEC5 family.</text>
</comment>
<dbReference type="InParanoid" id="G8JTD1"/>
<dbReference type="GO" id="GO:0015031">
    <property type="term" value="P:protein transport"/>
    <property type="evidence" value="ECO:0007669"/>
    <property type="project" value="UniProtKB-KW"/>
</dbReference>
<keyword evidence="2 4" id="KW-0813">Transport</keyword>
<dbReference type="FunCoup" id="G8JTD1">
    <property type="interactions" value="307"/>
</dbReference>
<accession>G8JTD1</accession>
<evidence type="ECO:0000256" key="2">
    <source>
        <dbReference type="ARBA" id="ARBA00022448"/>
    </source>
</evidence>
<dbReference type="eggNOG" id="KOG2347">
    <property type="taxonomic scope" value="Eukaryota"/>
</dbReference>
<keyword evidence="3 4" id="KW-0268">Exocytosis</keyword>
<dbReference type="STRING" id="931890.G8JTD1"/>
<dbReference type="RefSeq" id="XP_003646101.1">
    <property type="nucleotide sequence ID" value="XM_003646053.1"/>
</dbReference>
<organism evidence="6 7">
    <name type="scientific">Eremothecium cymbalariae (strain CBS 270.75 / DBVPG 7215 / KCTC 17166 / NRRL Y-17582)</name>
    <name type="common">Yeast</name>
    <dbReference type="NCBI Taxonomy" id="931890"/>
    <lineage>
        <taxon>Eukaryota</taxon>
        <taxon>Fungi</taxon>
        <taxon>Dikarya</taxon>
        <taxon>Ascomycota</taxon>
        <taxon>Saccharomycotina</taxon>
        <taxon>Saccharomycetes</taxon>
        <taxon>Saccharomycetales</taxon>
        <taxon>Saccharomycetaceae</taxon>
        <taxon>Eremothecium</taxon>
    </lineage>
</organism>
<dbReference type="AlphaFoldDB" id="G8JTD1"/>
<dbReference type="InterPro" id="IPR039481">
    <property type="entry name" value="EXOC2/Sec5_N_dom"/>
</dbReference>
<dbReference type="GO" id="GO:0000145">
    <property type="term" value="C:exocyst"/>
    <property type="evidence" value="ECO:0007669"/>
    <property type="project" value="UniProtKB-UniRule"/>
</dbReference>
<gene>
    <name evidence="6" type="ordered locus">Ecym_4217</name>
</gene>
<dbReference type="GO" id="GO:0005935">
    <property type="term" value="C:cellular bud neck"/>
    <property type="evidence" value="ECO:0007669"/>
    <property type="project" value="EnsemblFungi"/>
</dbReference>
<keyword evidence="7" id="KW-1185">Reference proteome</keyword>
<dbReference type="GO" id="GO:0048309">
    <property type="term" value="P:endoplasmic reticulum inheritance"/>
    <property type="evidence" value="ECO:0007669"/>
    <property type="project" value="EnsemblFungi"/>
</dbReference>
<dbReference type="Pfam" id="PF15469">
    <property type="entry name" value="Sec5"/>
    <property type="match status" value="1"/>
</dbReference>
<dbReference type="PANTHER" id="PTHR13043">
    <property type="entry name" value="EXOCYST COMPLEX COMPONENT SEC5"/>
    <property type="match status" value="1"/>
</dbReference>
<name>G8JTD1_ERECY</name>
<comment type="function">
    <text evidence="4">Component of the exocyst complex involved in the docking of exocytic vesicles with fusion sites on the plasma membrane.</text>
</comment>
<evidence type="ECO:0000313" key="7">
    <source>
        <dbReference type="Proteomes" id="UP000006790"/>
    </source>
</evidence>
<keyword evidence="4" id="KW-0653">Protein transport</keyword>
<sequence>MPRSDPFTFDDSKLLSMYQLRTLNPENDWETDTLNPELDNAKTNNIQRTLGDVPDPLNPSMSMTQVLNRLQIPANERYKYYIHGNGFNTKLFLRDIHKDDTFKDLTEALNTLDFSLQEQSNHLKELVQKNFVRYVRCKSNLDQIYDQFNKRMNGSDNFLGIYHLDESLNNMVRATTMKLLPLVDQSTKLKSYRATIRYVEENRELFNLPKTLLENLNKKDYTNLMVEYKKGVKLYTQVKKNIVVDRIWNDVESIIEQYRKHIWDLLMAPFENEDQEYFLPLISKLMDLKVEENPINIWIETRIKHFNAQLTSLAQAIMGKLVMAQQCILKNNSSDDIDLSFYLNLETYSEGTLSFTSRNYSLTDSPVIVEMWLQILTYIESISKLCSNFVEFWEHVERFMNNIYQTSLLNEKRKDNIIGLSDQTQDEAAILQLSAAEVAITKERGENFIRLVNKTLCDLFLASQESLGNGPTVSKEKGIPSDYGFIPPRCNSLSCLRYLPKIVDPILKFTTELAQLTINENSINILRNLDSKILDRCVGAISSTKLRDMSNSYVLEDWEVYQTTSPQEYCITQYPEIVLSFNQYSIRTMRDILFSYEKLPVLNGVSIVNYPSKQLITGIEVQQIVSLESVLESILKNAAKDKENPRNSHTILTLTNLQHIKEHTFPEILQYFDEAFESNLSTKKLEIFTLLNKMESSIFGNYLSGLKLTLRDILEEKFHEINWAIHSSNSFRAGDYIIETLMVLVTVHSECFQLGPQLIHQILKETQIFISKYLFEAFKPYIGNVSPDGLLQITVDLQFFQRVLRSYLEQETEVILTACLQNCMNNDISKMQRCMSETEPIVASNLNRTSVQFASFES</sequence>
<evidence type="ECO:0000256" key="1">
    <source>
        <dbReference type="ARBA" id="ARBA00010578"/>
    </source>
</evidence>
<dbReference type="GO" id="GO:0001927">
    <property type="term" value="P:exocyst assembly"/>
    <property type="evidence" value="ECO:0007669"/>
    <property type="project" value="EnsemblFungi"/>
</dbReference>